<dbReference type="InterPro" id="IPR029026">
    <property type="entry name" value="tRNA_m1G_MTases_N"/>
</dbReference>
<evidence type="ECO:0000313" key="13">
    <source>
        <dbReference type="EMBL" id="KXK26824.1"/>
    </source>
</evidence>
<gene>
    <name evidence="13" type="primary">rsmE</name>
    <name evidence="13" type="ORF">TR69_WS6001000845</name>
</gene>
<dbReference type="Pfam" id="PF20260">
    <property type="entry name" value="PUA_4"/>
    <property type="match status" value="1"/>
</dbReference>
<comment type="similarity">
    <text evidence="2 10">Belongs to the RNA methyltransferase RsmE family.</text>
</comment>
<organism evidence="13 14">
    <name type="scientific">candidate division WS6 bacterium OLB20</name>
    <dbReference type="NCBI Taxonomy" id="1617426"/>
    <lineage>
        <taxon>Bacteria</taxon>
        <taxon>Candidatus Dojkabacteria</taxon>
    </lineage>
</organism>
<dbReference type="InterPro" id="IPR029028">
    <property type="entry name" value="Alpha/beta_knot_MTases"/>
</dbReference>
<dbReference type="NCBIfam" id="TIGR00046">
    <property type="entry name" value="RsmE family RNA methyltransferase"/>
    <property type="match status" value="1"/>
</dbReference>
<evidence type="ECO:0000256" key="5">
    <source>
        <dbReference type="ARBA" id="ARBA00022603"/>
    </source>
</evidence>
<comment type="catalytic activity">
    <reaction evidence="9 10">
        <text>uridine(1498) in 16S rRNA + S-adenosyl-L-methionine = N(3)-methyluridine(1498) in 16S rRNA + S-adenosyl-L-homocysteine + H(+)</text>
        <dbReference type="Rhea" id="RHEA:42920"/>
        <dbReference type="Rhea" id="RHEA-COMP:10283"/>
        <dbReference type="Rhea" id="RHEA-COMP:10284"/>
        <dbReference type="ChEBI" id="CHEBI:15378"/>
        <dbReference type="ChEBI" id="CHEBI:57856"/>
        <dbReference type="ChEBI" id="CHEBI:59789"/>
        <dbReference type="ChEBI" id="CHEBI:65315"/>
        <dbReference type="ChEBI" id="CHEBI:74502"/>
        <dbReference type="EC" id="2.1.1.193"/>
    </reaction>
</comment>
<dbReference type="GO" id="GO:0005737">
    <property type="term" value="C:cytoplasm"/>
    <property type="evidence" value="ECO:0007669"/>
    <property type="project" value="UniProtKB-SubCell"/>
</dbReference>
<comment type="function">
    <text evidence="8 10">Specifically methylates the N3 position of the uracil ring of uridine 1498 (m3U1498) in 16S rRNA. Acts on the fully assembled 30S ribosomal subunit.</text>
</comment>
<keyword evidence="5 10" id="KW-0489">Methyltransferase</keyword>
<dbReference type="Pfam" id="PF04452">
    <property type="entry name" value="Methyltrans_RNA"/>
    <property type="match status" value="1"/>
</dbReference>
<dbReference type="Proteomes" id="UP000070457">
    <property type="component" value="Unassembled WGS sequence"/>
</dbReference>
<evidence type="ECO:0000313" key="14">
    <source>
        <dbReference type="Proteomes" id="UP000070457"/>
    </source>
</evidence>
<evidence type="ECO:0000256" key="4">
    <source>
        <dbReference type="ARBA" id="ARBA00022552"/>
    </source>
</evidence>
<protein>
    <recommendedName>
        <fullName evidence="10">Ribosomal RNA small subunit methyltransferase E</fullName>
        <ecNumber evidence="10">2.1.1.193</ecNumber>
    </recommendedName>
</protein>
<feature type="domain" description="Ribosomal RNA small subunit methyltransferase E methyltransferase" evidence="11">
    <location>
        <begin position="77"/>
        <end position="235"/>
    </location>
</feature>
<dbReference type="CDD" id="cd18084">
    <property type="entry name" value="RsmE-like"/>
    <property type="match status" value="1"/>
</dbReference>
<dbReference type="PANTHER" id="PTHR30027">
    <property type="entry name" value="RIBOSOMAL RNA SMALL SUBUNIT METHYLTRANSFERASE E"/>
    <property type="match status" value="1"/>
</dbReference>
<dbReference type="PIRSF" id="PIRSF015601">
    <property type="entry name" value="MTase_slr0722"/>
    <property type="match status" value="1"/>
</dbReference>
<sequence>MHRFFVPAGQADAAGLTIDDRDTVAHIRKTLRLKPGDTVEFFDGEGNIYTAELTFVSSTSVSAEVTEHRFEQRPERPLVILAQAAPQAGKITDILRMNTEVGVDGFILFESEFGQGRLRDGKEERLERIVREAARQSERAWLPELAVRKDFAAAVSGEYTRKLFLSAREEQGAVDISSVKESLGSGDKVLVCVGPEGGFSPAEKQLALENGAEPVHLNLPVMRTQTAGIVVAAILLY</sequence>
<comment type="subcellular location">
    <subcellularLocation>
        <location evidence="1 10">Cytoplasm</location>
    </subcellularLocation>
</comment>
<dbReference type="InterPro" id="IPR015947">
    <property type="entry name" value="PUA-like_sf"/>
</dbReference>
<keyword evidence="3 10" id="KW-0963">Cytoplasm</keyword>
<feature type="domain" description="Ribosomal RNA small subunit methyltransferase E PUA-like" evidence="12">
    <location>
        <begin position="19"/>
        <end position="65"/>
    </location>
</feature>
<dbReference type="EC" id="2.1.1.193" evidence="10"/>
<dbReference type="AlphaFoldDB" id="A0A136LYS5"/>
<evidence type="ECO:0000256" key="10">
    <source>
        <dbReference type="PIRNR" id="PIRNR015601"/>
    </source>
</evidence>
<name>A0A136LYS5_9BACT</name>
<evidence type="ECO:0000259" key="11">
    <source>
        <dbReference type="Pfam" id="PF04452"/>
    </source>
</evidence>
<evidence type="ECO:0000256" key="1">
    <source>
        <dbReference type="ARBA" id="ARBA00004496"/>
    </source>
</evidence>
<dbReference type="InterPro" id="IPR046886">
    <property type="entry name" value="RsmE_MTase_dom"/>
</dbReference>
<evidence type="ECO:0000256" key="8">
    <source>
        <dbReference type="ARBA" id="ARBA00025699"/>
    </source>
</evidence>
<evidence type="ECO:0000256" key="7">
    <source>
        <dbReference type="ARBA" id="ARBA00022691"/>
    </source>
</evidence>
<dbReference type="InterPro" id="IPR046887">
    <property type="entry name" value="RsmE_PUA-like"/>
</dbReference>
<evidence type="ECO:0000256" key="3">
    <source>
        <dbReference type="ARBA" id="ARBA00022490"/>
    </source>
</evidence>
<dbReference type="STRING" id="1617426.TR69_WS6001000845"/>
<evidence type="ECO:0000259" key="12">
    <source>
        <dbReference type="Pfam" id="PF20260"/>
    </source>
</evidence>
<keyword evidence="6 10" id="KW-0808">Transferase</keyword>
<dbReference type="Gene3D" id="3.40.1280.10">
    <property type="match status" value="1"/>
</dbReference>
<evidence type="ECO:0000256" key="9">
    <source>
        <dbReference type="ARBA" id="ARBA00047944"/>
    </source>
</evidence>
<dbReference type="EMBL" id="JYNZ01000003">
    <property type="protein sequence ID" value="KXK26824.1"/>
    <property type="molecule type" value="Genomic_DNA"/>
</dbReference>
<dbReference type="SUPFAM" id="SSF88697">
    <property type="entry name" value="PUA domain-like"/>
    <property type="match status" value="1"/>
</dbReference>
<reference evidence="13 14" key="1">
    <citation type="submission" date="2015-02" db="EMBL/GenBank/DDBJ databases">
        <title>Improved understanding of the partial-nitritation anammox process through 23 genomes representing the majority of the microbial community.</title>
        <authorList>
            <person name="Speth D.R."/>
            <person name="In T Zandt M."/>
            <person name="Guerrero Cruz S."/>
            <person name="Jetten M.S."/>
            <person name="Dutilh B.E."/>
        </authorList>
    </citation>
    <scope>NUCLEOTIDE SEQUENCE [LARGE SCALE GENOMIC DNA]</scope>
    <source>
        <strain evidence="13">OLB20</strain>
    </source>
</reference>
<evidence type="ECO:0000256" key="2">
    <source>
        <dbReference type="ARBA" id="ARBA00005528"/>
    </source>
</evidence>
<dbReference type="InterPro" id="IPR006700">
    <property type="entry name" value="RsmE"/>
</dbReference>
<dbReference type="PANTHER" id="PTHR30027:SF3">
    <property type="entry name" value="16S RRNA (URACIL(1498)-N(3))-METHYLTRANSFERASE"/>
    <property type="match status" value="1"/>
</dbReference>
<dbReference type="GO" id="GO:0070042">
    <property type="term" value="F:rRNA (uridine-N3-)-methyltransferase activity"/>
    <property type="evidence" value="ECO:0007669"/>
    <property type="project" value="TreeGrafter"/>
</dbReference>
<accession>A0A136LYS5</accession>
<dbReference type="GO" id="GO:0070475">
    <property type="term" value="P:rRNA base methylation"/>
    <property type="evidence" value="ECO:0007669"/>
    <property type="project" value="TreeGrafter"/>
</dbReference>
<keyword evidence="7 10" id="KW-0949">S-adenosyl-L-methionine</keyword>
<proteinExistence type="inferred from homology"/>
<dbReference type="SUPFAM" id="SSF75217">
    <property type="entry name" value="alpha/beta knot"/>
    <property type="match status" value="1"/>
</dbReference>
<comment type="caution">
    <text evidence="13">The sequence shown here is derived from an EMBL/GenBank/DDBJ whole genome shotgun (WGS) entry which is preliminary data.</text>
</comment>
<evidence type="ECO:0000256" key="6">
    <source>
        <dbReference type="ARBA" id="ARBA00022679"/>
    </source>
</evidence>
<keyword evidence="4 10" id="KW-0698">rRNA processing</keyword>